<evidence type="ECO:0000256" key="1">
    <source>
        <dbReference type="SAM" id="Coils"/>
    </source>
</evidence>
<protein>
    <submittedName>
        <fullName evidence="2">Uncharacterized protein</fullName>
    </submittedName>
</protein>
<dbReference type="AlphaFoldDB" id="A0AA88Y8X0"/>
<evidence type="ECO:0000313" key="3">
    <source>
        <dbReference type="Proteomes" id="UP001186944"/>
    </source>
</evidence>
<name>A0AA88Y8X0_PINIB</name>
<dbReference type="PANTHER" id="PTHR11505">
    <property type="entry name" value="L1 TRANSPOSABLE ELEMENT-RELATED"/>
    <property type="match status" value="1"/>
</dbReference>
<evidence type="ECO:0000313" key="2">
    <source>
        <dbReference type="EMBL" id="KAK3094524.1"/>
    </source>
</evidence>
<gene>
    <name evidence="2" type="ORF">FSP39_002844</name>
</gene>
<feature type="coiled-coil region" evidence="1">
    <location>
        <begin position="95"/>
        <end position="143"/>
    </location>
</feature>
<sequence>MNPDKRKSIDTFFKAPVKMNTRKSSQTVSSDKDKDKENDILALIRQDLRDVKERLDQTVKRDEIELLINQIVKTFVNECKKDIEEEVKTRVQQFQSSYNNEIQNLKEKIQAINLENENLLTKLNRCEHENAALKQRVKENEGKITKALIQSNHNEQYSRKTNIKIIGLKEERSENTKEVVKKVFLEKGGIEVEDNEITAVHRIPGRREDHRPILIKFRNTDAKSKVMRKRRMIKEAGGGIRLVDDVTKMNTELITRLKNHDKISGAWYFNSYVYGQHGNKRIRFDIFDDINSKIAMSV</sequence>
<organism evidence="2 3">
    <name type="scientific">Pinctada imbricata</name>
    <name type="common">Atlantic pearl-oyster</name>
    <name type="synonym">Pinctada martensii</name>
    <dbReference type="NCBI Taxonomy" id="66713"/>
    <lineage>
        <taxon>Eukaryota</taxon>
        <taxon>Metazoa</taxon>
        <taxon>Spiralia</taxon>
        <taxon>Lophotrochozoa</taxon>
        <taxon>Mollusca</taxon>
        <taxon>Bivalvia</taxon>
        <taxon>Autobranchia</taxon>
        <taxon>Pteriomorphia</taxon>
        <taxon>Pterioida</taxon>
        <taxon>Pterioidea</taxon>
        <taxon>Pteriidae</taxon>
        <taxon>Pinctada</taxon>
    </lineage>
</organism>
<dbReference type="EMBL" id="VSWD01000008">
    <property type="protein sequence ID" value="KAK3094524.1"/>
    <property type="molecule type" value="Genomic_DNA"/>
</dbReference>
<comment type="caution">
    <text evidence="2">The sequence shown here is derived from an EMBL/GenBank/DDBJ whole genome shotgun (WGS) entry which is preliminary data.</text>
</comment>
<reference evidence="2" key="1">
    <citation type="submission" date="2019-08" db="EMBL/GenBank/DDBJ databases">
        <title>The improved chromosome-level genome for the pearl oyster Pinctada fucata martensii using PacBio sequencing and Hi-C.</title>
        <authorList>
            <person name="Zheng Z."/>
        </authorList>
    </citation>
    <scope>NUCLEOTIDE SEQUENCE</scope>
    <source>
        <strain evidence="2">ZZ-2019</strain>
        <tissue evidence="2">Adductor muscle</tissue>
    </source>
</reference>
<dbReference type="Proteomes" id="UP001186944">
    <property type="component" value="Unassembled WGS sequence"/>
</dbReference>
<accession>A0AA88Y8X0</accession>
<dbReference type="InterPro" id="IPR004244">
    <property type="entry name" value="Transposase_22"/>
</dbReference>
<dbReference type="Gene3D" id="3.30.70.1820">
    <property type="entry name" value="L1 transposable element, RRM domain"/>
    <property type="match status" value="1"/>
</dbReference>
<keyword evidence="1" id="KW-0175">Coiled coil</keyword>
<keyword evidence="3" id="KW-1185">Reference proteome</keyword>
<proteinExistence type="predicted"/>